<sequence>MNNFTKSVVLLVLFIVQLIIIPGLHAISGLKPPPLETTEPMVPAGPTAYRFINMSAAIGVGSYRRRLARSSCACSASAAPAPLASPCRAALVSTVSSPTSPLASVLSYQNPVTAQIVLLKIRLYILKPLL</sequence>
<accession>A0A803QWI1</accession>
<evidence type="ECO:0000313" key="3">
    <source>
        <dbReference type="Proteomes" id="UP000596661"/>
    </source>
</evidence>
<proteinExistence type="predicted"/>
<evidence type="ECO:0000313" key="2">
    <source>
        <dbReference type="EnsemblPlants" id="cds.novel_model_2262_5bd9a17a"/>
    </source>
</evidence>
<dbReference type="Gramene" id="novel_model_2262_5bd9a17a">
    <property type="protein sequence ID" value="cds.novel_model_2262_5bd9a17a"/>
    <property type="gene ID" value="novel_gene_1199_5bd9a17a"/>
</dbReference>
<dbReference type="Proteomes" id="UP000596661">
    <property type="component" value="Chromosome 1"/>
</dbReference>
<reference evidence="2" key="1">
    <citation type="submission" date="2018-11" db="EMBL/GenBank/DDBJ databases">
        <authorList>
            <person name="Grassa J C."/>
        </authorList>
    </citation>
    <scope>NUCLEOTIDE SEQUENCE [LARGE SCALE GENOMIC DNA]</scope>
</reference>
<dbReference type="AlphaFoldDB" id="A0A803QWI1"/>
<dbReference type="EMBL" id="UZAU01000077">
    <property type="status" value="NOT_ANNOTATED_CDS"/>
    <property type="molecule type" value="Genomic_DNA"/>
</dbReference>
<feature type="signal peptide" evidence="1">
    <location>
        <begin position="1"/>
        <end position="26"/>
    </location>
</feature>
<dbReference type="EnsemblPlants" id="novel_model_2262_5bd9a17a">
    <property type="protein sequence ID" value="cds.novel_model_2262_5bd9a17a"/>
    <property type="gene ID" value="novel_gene_1199_5bd9a17a"/>
</dbReference>
<reference evidence="2" key="2">
    <citation type="submission" date="2021-03" db="UniProtKB">
        <authorList>
            <consortium name="EnsemblPlants"/>
        </authorList>
    </citation>
    <scope>IDENTIFICATION</scope>
</reference>
<evidence type="ECO:0000256" key="1">
    <source>
        <dbReference type="SAM" id="SignalP"/>
    </source>
</evidence>
<keyword evidence="1" id="KW-0732">Signal</keyword>
<name>A0A803QWI1_CANSA</name>
<organism evidence="2 3">
    <name type="scientific">Cannabis sativa</name>
    <name type="common">Hemp</name>
    <name type="synonym">Marijuana</name>
    <dbReference type="NCBI Taxonomy" id="3483"/>
    <lineage>
        <taxon>Eukaryota</taxon>
        <taxon>Viridiplantae</taxon>
        <taxon>Streptophyta</taxon>
        <taxon>Embryophyta</taxon>
        <taxon>Tracheophyta</taxon>
        <taxon>Spermatophyta</taxon>
        <taxon>Magnoliopsida</taxon>
        <taxon>eudicotyledons</taxon>
        <taxon>Gunneridae</taxon>
        <taxon>Pentapetalae</taxon>
        <taxon>rosids</taxon>
        <taxon>fabids</taxon>
        <taxon>Rosales</taxon>
        <taxon>Cannabaceae</taxon>
        <taxon>Cannabis</taxon>
    </lineage>
</organism>
<feature type="chain" id="PRO_5030732763" evidence="1">
    <location>
        <begin position="27"/>
        <end position="130"/>
    </location>
</feature>
<keyword evidence="3" id="KW-1185">Reference proteome</keyword>
<protein>
    <submittedName>
        <fullName evidence="2">Uncharacterized protein</fullName>
    </submittedName>
</protein>